<dbReference type="GO" id="GO:0008270">
    <property type="term" value="F:zinc ion binding"/>
    <property type="evidence" value="ECO:0007669"/>
    <property type="project" value="UniProtKB-KW"/>
</dbReference>
<feature type="region of interest" description="Disordered" evidence="6">
    <location>
        <begin position="432"/>
        <end position="455"/>
    </location>
</feature>
<dbReference type="InterPro" id="IPR011011">
    <property type="entry name" value="Znf_FYVE_PHD"/>
</dbReference>
<keyword evidence="4" id="KW-0805">Transcription regulation</keyword>
<name>A0A2I4DWE0_JUGRE</name>
<protein>
    <submittedName>
        <fullName evidence="9">Uncharacterized protein LOC108984094</fullName>
    </submittedName>
</protein>
<dbReference type="GO" id="GO:0140566">
    <property type="term" value="F:histone reader activity"/>
    <property type="evidence" value="ECO:0007669"/>
    <property type="project" value="InterPro"/>
</dbReference>
<evidence type="ECO:0000256" key="6">
    <source>
        <dbReference type="SAM" id="MobiDB-lite"/>
    </source>
</evidence>
<organism evidence="8 9">
    <name type="scientific">Juglans regia</name>
    <name type="common">English walnut</name>
    <dbReference type="NCBI Taxonomy" id="51240"/>
    <lineage>
        <taxon>Eukaryota</taxon>
        <taxon>Viridiplantae</taxon>
        <taxon>Streptophyta</taxon>
        <taxon>Embryophyta</taxon>
        <taxon>Tracheophyta</taxon>
        <taxon>Spermatophyta</taxon>
        <taxon>Magnoliopsida</taxon>
        <taxon>eudicotyledons</taxon>
        <taxon>Gunneridae</taxon>
        <taxon>Pentapetalae</taxon>
        <taxon>rosids</taxon>
        <taxon>fabids</taxon>
        <taxon>Fagales</taxon>
        <taxon>Juglandaceae</taxon>
        <taxon>Juglans</taxon>
    </lineage>
</organism>
<evidence type="ECO:0000256" key="4">
    <source>
        <dbReference type="ARBA" id="ARBA00023015"/>
    </source>
</evidence>
<evidence type="ECO:0000256" key="2">
    <source>
        <dbReference type="ARBA" id="ARBA00022771"/>
    </source>
</evidence>
<keyword evidence="2" id="KW-0863">Zinc-finger</keyword>
<dbReference type="OrthoDB" id="787137at2759"/>
<sequence length="845" mass="94135">MRKVKYRTLRELYNATEEKVVEPTKDLLQGSLRTDQFDTHFTSSTFQMGEESRTGNFSSNLFGKAEECRTCNASTTPCLSRMHLEQVLSPIKADVFSDETCNGRAACGSSPSDADLLSPSSNSGCNGKKLTSSEISNVFGSYWPHDLFSKDIGLKATSRSTNVSEKIDMLLKANTCPTYKGKHGFQREKIINPRIYTNKLQKQKEISSLRDFYAAASLIKGELSDHPEEHVKSSLKEVATFRISGQMQDVDNHAESMIDGSAMNDRNPAVKVVLCSDLKDHVEKSSAVAEEPNIQEPPLQSQLVDYNDNSLTFQDEVKVCDICGDTGREELLAICSKCSDGAEHIYCMHVMLDKVPEPGWKCEECMLDSKLKSQPSKDVDQKRKLVCNTASKGQRREGVSTKMCNPISSENDIIHSSNAPYAMVKRLSPSYSHAENLKRSGHTTECKSTQGKHASELNPTVSSLVADSGISSLSVKEIASRSENFSSGSNYHDLEAIQGHEQSYNSLNPFSHLAQQGLIYSVGRDNVSQLPIVPQLHCIWQGGFQICRNGKLPNSCSGVQAHLSTRASPEVFDVVLKLPQKVILEEVPRLSTWITQFSENLATEDNIALYFFAKDPVSYERNYKSLLECMINNDLALKGNLDGVELLIFSSNFLPEKSRCWNKLYFLWGVFRGRSVCRSRDLQSSQRIQERDTKKQETDLKSYFQERGEHNVDQERECKRIKSCYSMPSGERLPPVTNGYVPTFSIENLKWGGVNDMSASSAESQIPPTDGEDQLEPGVLDLELRLGAKNKSKKQVATPSFVGIMGNKTDEDKHSELLTNNTTKVYDEVSTSLSLSLPFSGKEQV</sequence>
<keyword evidence="5" id="KW-0804">Transcription</keyword>
<proteinExistence type="predicted"/>
<dbReference type="PANTHER" id="PTHR33304:SF15">
    <property type="entry name" value="ZINC FINGER PHD-TYPE DOMAIN-CONTAINING PROTEIN"/>
    <property type="match status" value="1"/>
</dbReference>
<dbReference type="PANTHER" id="PTHR33304">
    <property type="match status" value="1"/>
</dbReference>
<feature type="domain" description="AIPP2-like SPOC-like" evidence="7">
    <location>
        <begin position="540"/>
        <end position="671"/>
    </location>
</feature>
<evidence type="ECO:0000256" key="3">
    <source>
        <dbReference type="ARBA" id="ARBA00022833"/>
    </source>
</evidence>
<dbReference type="Gramene" id="Jr09_07460_p1">
    <property type="protein sequence ID" value="cds.Jr09_07460_p1"/>
    <property type="gene ID" value="Jr09_07460"/>
</dbReference>
<dbReference type="SUPFAM" id="SSF57903">
    <property type="entry name" value="FYVE/PHD zinc finger"/>
    <property type="match status" value="1"/>
</dbReference>
<evidence type="ECO:0000256" key="5">
    <source>
        <dbReference type="ARBA" id="ARBA00023163"/>
    </source>
</evidence>
<dbReference type="RefSeq" id="XP_018811468.1">
    <property type="nucleotide sequence ID" value="XM_018955923.2"/>
</dbReference>
<keyword evidence="3" id="KW-0862">Zinc</keyword>
<dbReference type="InterPro" id="IPR056280">
    <property type="entry name" value="AIPP2-like_SPOC"/>
</dbReference>
<dbReference type="GeneID" id="108984094"/>
<evidence type="ECO:0000313" key="9">
    <source>
        <dbReference type="RefSeq" id="XP_018811468.1"/>
    </source>
</evidence>
<dbReference type="Pfam" id="PF23121">
    <property type="entry name" value="SPOC_AIPP2"/>
    <property type="match status" value="1"/>
</dbReference>
<feature type="compositionally biased region" description="Basic and acidic residues" evidence="6">
    <location>
        <begin position="435"/>
        <end position="445"/>
    </location>
</feature>
<evidence type="ECO:0000259" key="7">
    <source>
        <dbReference type="Pfam" id="PF23121"/>
    </source>
</evidence>
<keyword evidence="1" id="KW-0479">Metal-binding</keyword>
<dbReference type="STRING" id="51240.A0A2I4DWE0"/>
<reference evidence="9" key="1">
    <citation type="submission" date="2025-08" db="UniProtKB">
        <authorList>
            <consortium name="RefSeq"/>
        </authorList>
    </citation>
    <scope>IDENTIFICATION</scope>
    <source>
        <tissue evidence="9">Leaves</tissue>
    </source>
</reference>
<dbReference type="GO" id="GO:0034244">
    <property type="term" value="P:negative regulation of transcription elongation by RNA polymerase II"/>
    <property type="evidence" value="ECO:0007669"/>
    <property type="project" value="InterPro"/>
</dbReference>
<evidence type="ECO:0000256" key="1">
    <source>
        <dbReference type="ARBA" id="ARBA00022723"/>
    </source>
</evidence>
<dbReference type="Proteomes" id="UP000235220">
    <property type="component" value="Chromosome 9"/>
</dbReference>
<evidence type="ECO:0000313" key="8">
    <source>
        <dbReference type="Proteomes" id="UP000235220"/>
    </source>
</evidence>
<dbReference type="Gene3D" id="3.30.40.10">
    <property type="entry name" value="Zinc/RING finger domain, C3HC4 (zinc finger)"/>
    <property type="match status" value="1"/>
</dbReference>
<gene>
    <name evidence="9" type="primary">LOC108984094</name>
</gene>
<dbReference type="KEGG" id="jre:108984094"/>
<feature type="compositionally biased region" description="Polar residues" evidence="6">
    <location>
        <begin position="446"/>
        <end position="455"/>
    </location>
</feature>
<dbReference type="InterPro" id="IPR013083">
    <property type="entry name" value="Znf_RING/FYVE/PHD"/>
</dbReference>
<dbReference type="AlphaFoldDB" id="A0A2I4DWE0"/>
<keyword evidence="8" id="KW-1185">Reference proteome</keyword>
<dbReference type="InterPro" id="IPR049914">
    <property type="entry name" value="PHD1-3/5-6"/>
</dbReference>
<accession>A0A2I4DWE0</accession>